<sequence>MADTLLPSVHPSEPLDLANTTIPQVYRQLGSKYPDRLFARLMKGDEDDTLLQNVTWGQLLSEAQHISQHLASQLIVYDYTRPLLPEKVIGLLAGSGHRYYTFLVALWLLGWTPLLLSPRNSTEAIEHLLRVGGASALITDKLHHETGIKMQDTIDGLILLEMDSSSESKQVDHVAVSSEKSGTDESDLDCVAFYTHTSGSQGHPKLIPTSHRRFVAGIQVRTAEKYAGSSVYAPLPLFHGMGLYAFTRWPIGSGVVPTFVTMSGPLNGQALLRHLKRLPGAITFLAPSVLEEIANSPEADLTPLLSAKRVFYGGAPMNPQAAKTLVTKGVLLANSYGSLKFAHIRSETSLLSVLDLPSDDLLADWSYIRFQPDHYTLHLLPVDDSPVRELIVSPSSKDSPAVLNHSNPVGFSSNDLWMPHPAKAGLWKHMGRKDDVTVLSNGEKTDNKQIGIAFIYKIMHAVVFGAGKPFNGIILNPDPFSVSNTTDREGFLDSIWKTIDHVNTIIPRHSRLLRQMVIIADAKRPFMLTDKGTVRTKETIQIYVKDIETAYESLEGNSSTVSGDNALQSRSDFLEVVRRVVHEVAQRTLVDDDNFFDCGLDSLHAFQIRSALLTSPQLHIPSLPYNIVYMHPTISRISGFLNDGLTSAAYSPQLAQDKALRIGSSLEKFTNGLPQLSRPVTDVDDEPGGHTVAISGATGSLGCYSLRELLLRSDIKKVYSFHRGQSEMAFERQMQSFVDRGIPVDLLVQQRSKLEFLQVDLSSPTLGLSQDALTELRSQLTHIIHVAWHLNFNLTLESFKREHVAGVRHLIDLALSSTRLIPPQYIFISSIGAVSHFSESLSVPEREFKDHSLPGNQGYAEAKYVAERIIDEACHRSGLNATVIRAGQLSGSTVNGFWTPSEYIPILFTSSHKLNLVPNEFPDTRWLPTDIASQAVVRLSLCRQTSSPVYYHVENPTATPWTDVLKLYANTMDEPIQAVSMQEWLAAVEQAGSTGLASMDIPAVQLMQFYANHAAARSSWVNLDVTESLRICPELDCGPLTQNLLRKYITWLSQH</sequence>
<proteinExistence type="predicted"/>
<dbReference type="Pfam" id="PF23562">
    <property type="entry name" value="AMP-binding_C_3"/>
    <property type="match status" value="1"/>
</dbReference>
<dbReference type="EMBL" id="GL945441">
    <property type="protein sequence ID" value="EGO20225.1"/>
    <property type="molecule type" value="Genomic_DNA"/>
</dbReference>
<dbReference type="HOGENOM" id="CLU_002220_0_0_1"/>
<dbReference type="SUPFAM" id="SSF56801">
    <property type="entry name" value="Acetyl-CoA synthetase-like"/>
    <property type="match status" value="1"/>
</dbReference>
<keyword evidence="2" id="KW-0597">Phosphoprotein</keyword>
<gene>
    <name evidence="4" type="ORF">SERLADRAFT_417982</name>
</gene>
<dbReference type="InterPro" id="IPR042099">
    <property type="entry name" value="ANL_N_sf"/>
</dbReference>
<dbReference type="Proteomes" id="UP000008064">
    <property type="component" value="Unassembled WGS sequence"/>
</dbReference>
<dbReference type="Gene3D" id="3.40.50.720">
    <property type="entry name" value="NAD(P)-binding Rossmann-like Domain"/>
    <property type="match status" value="1"/>
</dbReference>
<evidence type="ECO:0000313" key="4">
    <source>
        <dbReference type="EMBL" id="EGO20225.1"/>
    </source>
</evidence>
<dbReference type="InterPro" id="IPR000873">
    <property type="entry name" value="AMP-dep_synth/lig_dom"/>
</dbReference>
<evidence type="ECO:0000256" key="1">
    <source>
        <dbReference type="ARBA" id="ARBA00022450"/>
    </source>
</evidence>
<dbReference type="Pfam" id="PF00501">
    <property type="entry name" value="AMP-binding"/>
    <property type="match status" value="1"/>
</dbReference>
<dbReference type="AlphaFoldDB" id="F8P996"/>
<accession>F8P996</accession>
<dbReference type="RefSeq" id="XP_007322970.1">
    <property type="nucleotide sequence ID" value="XM_007322908.1"/>
</dbReference>
<dbReference type="Gene3D" id="1.10.1200.10">
    <property type="entry name" value="ACP-like"/>
    <property type="match status" value="1"/>
</dbReference>
<dbReference type="GeneID" id="18813654"/>
<dbReference type="Gene3D" id="3.40.50.12780">
    <property type="entry name" value="N-terminal domain of ligase-like"/>
    <property type="match status" value="1"/>
</dbReference>
<keyword evidence="1" id="KW-0596">Phosphopantetheine</keyword>
<organism>
    <name type="scientific">Serpula lacrymans var. lacrymans (strain S7.9)</name>
    <name type="common">Dry rot fungus</name>
    <dbReference type="NCBI Taxonomy" id="578457"/>
    <lineage>
        <taxon>Eukaryota</taxon>
        <taxon>Fungi</taxon>
        <taxon>Dikarya</taxon>
        <taxon>Basidiomycota</taxon>
        <taxon>Agaricomycotina</taxon>
        <taxon>Agaricomycetes</taxon>
        <taxon>Agaricomycetidae</taxon>
        <taxon>Boletales</taxon>
        <taxon>Coniophorineae</taxon>
        <taxon>Serpulaceae</taxon>
        <taxon>Serpula</taxon>
    </lineage>
</organism>
<evidence type="ECO:0000259" key="3">
    <source>
        <dbReference type="PROSITE" id="PS50075"/>
    </source>
</evidence>
<dbReference type="SUPFAM" id="SSF47336">
    <property type="entry name" value="ACP-like"/>
    <property type="match status" value="1"/>
</dbReference>
<dbReference type="InterPro" id="IPR036291">
    <property type="entry name" value="NAD(P)-bd_dom_sf"/>
</dbReference>
<dbReference type="InterPro" id="IPR051414">
    <property type="entry name" value="Adenylate-forming_Reductase"/>
</dbReference>
<dbReference type="KEGG" id="sla:SERLADRAFT_417982"/>
<dbReference type="Pfam" id="PF07993">
    <property type="entry name" value="NAD_binding_4"/>
    <property type="match status" value="1"/>
</dbReference>
<reference evidence="4" key="1">
    <citation type="submission" date="2011-04" db="EMBL/GenBank/DDBJ databases">
        <title>Evolution of plant cell wall degrading machinery underlies the functional diversity of forest fungi.</title>
        <authorList>
            <consortium name="US DOE Joint Genome Institute (JGI-PGF)"/>
            <person name="Eastwood D.C."/>
            <person name="Floudas D."/>
            <person name="Binder M."/>
            <person name="Majcherczyk A."/>
            <person name="Schneider P."/>
            <person name="Aerts A."/>
            <person name="Asiegbu F.O."/>
            <person name="Baker S.E."/>
            <person name="Barry K."/>
            <person name="Bendiksby M."/>
            <person name="Blumentritt M."/>
            <person name="Coutinho P.M."/>
            <person name="Cullen D."/>
            <person name="Cullen D."/>
            <person name="Gathman A."/>
            <person name="Goodell B."/>
            <person name="Henrissat B."/>
            <person name="Ihrmark K."/>
            <person name="Kauserud H."/>
            <person name="Kohler A."/>
            <person name="LaButti K."/>
            <person name="Lapidus A."/>
            <person name="Lavin J.L."/>
            <person name="Lee Y.-H."/>
            <person name="Lindquist E."/>
            <person name="Lilly W."/>
            <person name="Lucas S."/>
            <person name="Morin E."/>
            <person name="Murat C."/>
            <person name="Oguiza J.A."/>
            <person name="Park J."/>
            <person name="Pisabarro A.G."/>
            <person name="Riley R."/>
            <person name="Rosling A."/>
            <person name="Salamov A."/>
            <person name="Schmidt O."/>
            <person name="Schmutz J."/>
            <person name="Skrede I."/>
            <person name="Stenlid J."/>
            <person name="Wiebenga A."/>
            <person name="Xie X."/>
            <person name="Kues U."/>
            <person name="Hibbett D.S."/>
            <person name="Hoffmeister D."/>
            <person name="Hogberg N."/>
            <person name="Martin F."/>
            <person name="Grigoriev I.V."/>
            <person name="Watkinson S.C."/>
        </authorList>
    </citation>
    <scope>NUCLEOTIDE SEQUENCE</scope>
    <source>
        <strain evidence="4">S7.9</strain>
    </source>
</reference>
<evidence type="ECO:0000256" key="2">
    <source>
        <dbReference type="ARBA" id="ARBA00022553"/>
    </source>
</evidence>
<dbReference type="InterPro" id="IPR013120">
    <property type="entry name" value="FAR_NAD-bd"/>
</dbReference>
<protein>
    <recommendedName>
        <fullName evidence="3">Carrier domain-containing protein</fullName>
    </recommendedName>
</protein>
<dbReference type="SUPFAM" id="SSF51735">
    <property type="entry name" value="NAD(P)-binding Rossmann-fold domains"/>
    <property type="match status" value="1"/>
</dbReference>
<dbReference type="PANTHER" id="PTHR43439">
    <property type="entry name" value="PHENYLACETATE-COENZYME A LIGASE"/>
    <property type="match status" value="1"/>
</dbReference>
<dbReference type="PANTHER" id="PTHR43439:SF2">
    <property type="entry name" value="ENZYME, PUTATIVE (JCVI)-RELATED"/>
    <property type="match status" value="1"/>
</dbReference>
<dbReference type="OrthoDB" id="429813at2759"/>
<dbReference type="InterPro" id="IPR009081">
    <property type="entry name" value="PP-bd_ACP"/>
</dbReference>
<dbReference type="PROSITE" id="PS50075">
    <property type="entry name" value="CARRIER"/>
    <property type="match status" value="1"/>
</dbReference>
<dbReference type="InterPro" id="IPR036736">
    <property type="entry name" value="ACP-like_sf"/>
</dbReference>
<name>F8P996_SERL9</name>
<feature type="domain" description="Carrier" evidence="3">
    <location>
        <begin position="568"/>
        <end position="645"/>
    </location>
</feature>